<sequence length="231" mass="25963">MRILTSFVLLFCCFAATASAGEILEFGMPDDYINRQSLAVLKAAYSRLGIEVEGKPMPAGRALIESKEGRTDGEVGRIKALETQLPNLVRIPVPINHLRGMACIHDPTLPVSDWKSLAPYRVGICRGVRFAEAHTRELRRVVSRTTPEELMELLDSHRVDVVVLTESNIRAWKEAHPYKTVTVCPKPLIEVHIYHYLNRKYVHLVPQLTAILQEMLNSGELDSILESVAVR</sequence>
<dbReference type="AlphaFoldDB" id="A0A6I6JC35"/>
<dbReference type="Gene3D" id="3.40.190.10">
    <property type="entry name" value="Periplasmic binding protein-like II"/>
    <property type="match status" value="2"/>
</dbReference>
<dbReference type="Proteomes" id="UP000428328">
    <property type="component" value="Chromosome"/>
</dbReference>
<reference evidence="2 3" key="1">
    <citation type="submission" date="2019-11" db="EMBL/GenBank/DDBJ databases">
        <authorList>
            <person name="Zheng R.K."/>
            <person name="Sun C.M."/>
        </authorList>
    </citation>
    <scope>NUCLEOTIDE SEQUENCE [LARGE SCALE GENOMIC DNA]</scope>
    <source>
        <strain evidence="2 3">SRB007</strain>
    </source>
</reference>
<evidence type="ECO:0000313" key="2">
    <source>
        <dbReference type="EMBL" id="QGY38600.1"/>
    </source>
</evidence>
<gene>
    <name evidence="2" type="ORF">GM415_00045</name>
</gene>
<accession>A0A6I6JC35</accession>
<feature type="chain" id="PRO_5026051442" evidence="1">
    <location>
        <begin position="21"/>
        <end position="231"/>
    </location>
</feature>
<keyword evidence="3" id="KW-1185">Reference proteome</keyword>
<dbReference type="KEGG" id="psel:GM415_00045"/>
<feature type="signal peptide" evidence="1">
    <location>
        <begin position="1"/>
        <end position="20"/>
    </location>
</feature>
<keyword evidence="1" id="KW-0732">Signal</keyword>
<name>A0A6I6JC35_9BACT</name>
<dbReference type="RefSeq" id="WP_158945544.1">
    <property type="nucleotide sequence ID" value="NZ_CP046400.1"/>
</dbReference>
<dbReference type="EMBL" id="CP046400">
    <property type="protein sequence ID" value="QGY38600.1"/>
    <property type="molecule type" value="Genomic_DNA"/>
</dbReference>
<proteinExistence type="predicted"/>
<organism evidence="2 3">
    <name type="scientific">Pseudodesulfovibrio cashew</name>
    <dbReference type="NCBI Taxonomy" id="2678688"/>
    <lineage>
        <taxon>Bacteria</taxon>
        <taxon>Pseudomonadati</taxon>
        <taxon>Thermodesulfobacteriota</taxon>
        <taxon>Desulfovibrionia</taxon>
        <taxon>Desulfovibrionales</taxon>
        <taxon>Desulfovibrionaceae</taxon>
    </lineage>
</organism>
<evidence type="ECO:0000313" key="3">
    <source>
        <dbReference type="Proteomes" id="UP000428328"/>
    </source>
</evidence>
<protein>
    <submittedName>
        <fullName evidence="2">Transporter substrate-binding domain-containing protein</fullName>
    </submittedName>
</protein>
<dbReference type="SUPFAM" id="SSF53850">
    <property type="entry name" value="Periplasmic binding protein-like II"/>
    <property type="match status" value="1"/>
</dbReference>
<evidence type="ECO:0000256" key="1">
    <source>
        <dbReference type="SAM" id="SignalP"/>
    </source>
</evidence>